<keyword evidence="4" id="KW-1185">Reference proteome</keyword>
<evidence type="ECO:0008006" key="5">
    <source>
        <dbReference type="Google" id="ProtNLM"/>
    </source>
</evidence>
<gene>
    <name evidence="3" type="ORF">JYU34_017622</name>
</gene>
<reference evidence="3 4" key="1">
    <citation type="submission" date="2021-06" db="EMBL/GenBank/DDBJ databases">
        <title>A haploid diamondback moth (Plutella xylostella L.) genome assembly resolves 31 chromosomes and identifies a diamide resistance mutation.</title>
        <authorList>
            <person name="Ward C.M."/>
            <person name="Perry K.D."/>
            <person name="Baker G."/>
            <person name="Powis K."/>
            <person name="Heckel D.G."/>
            <person name="Baxter S.W."/>
        </authorList>
    </citation>
    <scope>NUCLEOTIDE SEQUENCE [LARGE SCALE GENOMIC DNA]</scope>
    <source>
        <strain evidence="3 4">LV</strain>
        <tissue evidence="3">Single pupa</tissue>
    </source>
</reference>
<name>A0ABQ7Q1L8_PLUXY</name>
<keyword evidence="2" id="KW-0325">Glycoprotein</keyword>
<sequence>MTVVTTAGCGDTVNFITKQLSPVYDKFSEHLILEFVPWGRTRRNRNGGLVCQFGTKDCFANRVHRCTLDMLKKNQYNQVKYMVCEFSLRSAYKNADLTCAKNAGVNVSELESCVKTPKGDILDAEDEAKAAEPMRVVNFVPAIAFNGVSDYSVQRAARTDLKTLVCGALQADPSTRSNVAGYC</sequence>
<evidence type="ECO:0000256" key="2">
    <source>
        <dbReference type="ARBA" id="ARBA00023180"/>
    </source>
</evidence>
<organism evidence="3 4">
    <name type="scientific">Plutella xylostella</name>
    <name type="common">Diamondback moth</name>
    <name type="synonym">Plutella maculipennis</name>
    <dbReference type="NCBI Taxonomy" id="51655"/>
    <lineage>
        <taxon>Eukaryota</taxon>
        <taxon>Metazoa</taxon>
        <taxon>Ecdysozoa</taxon>
        <taxon>Arthropoda</taxon>
        <taxon>Hexapoda</taxon>
        <taxon>Insecta</taxon>
        <taxon>Pterygota</taxon>
        <taxon>Neoptera</taxon>
        <taxon>Endopterygota</taxon>
        <taxon>Lepidoptera</taxon>
        <taxon>Glossata</taxon>
        <taxon>Ditrysia</taxon>
        <taxon>Yponomeutoidea</taxon>
        <taxon>Plutellidae</taxon>
        <taxon>Plutella</taxon>
    </lineage>
</organism>
<evidence type="ECO:0000313" key="4">
    <source>
        <dbReference type="Proteomes" id="UP000823941"/>
    </source>
</evidence>
<protein>
    <recommendedName>
        <fullName evidence="5">GILT-like protein 1</fullName>
    </recommendedName>
</protein>
<dbReference type="EMBL" id="JAHIBW010000023">
    <property type="protein sequence ID" value="KAG7299114.1"/>
    <property type="molecule type" value="Genomic_DNA"/>
</dbReference>
<dbReference type="Pfam" id="PF03227">
    <property type="entry name" value="GILT"/>
    <property type="match status" value="1"/>
</dbReference>
<dbReference type="Proteomes" id="UP000823941">
    <property type="component" value="Chromosome 23"/>
</dbReference>
<comment type="caution">
    <text evidence="3">The sequence shown here is derived from an EMBL/GenBank/DDBJ whole genome shotgun (WGS) entry which is preliminary data.</text>
</comment>
<dbReference type="PANTHER" id="PTHR13234">
    <property type="entry name" value="GAMMA-INTERFERON INDUCIBLE LYSOSOMAL THIOL REDUCTASE GILT"/>
    <property type="match status" value="1"/>
</dbReference>
<evidence type="ECO:0000313" key="3">
    <source>
        <dbReference type="EMBL" id="KAG7299114.1"/>
    </source>
</evidence>
<dbReference type="InterPro" id="IPR004911">
    <property type="entry name" value="Interferon-induced_GILT"/>
</dbReference>
<accession>A0ABQ7Q1L8</accession>
<evidence type="ECO:0000256" key="1">
    <source>
        <dbReference type="ARBA" id="ARBA00005679"/>
    </source>
</evidence>
<dbReference type="PANTHER" id="PTHR13234:SF68">
    <property type="entry name" value="GH19763P"/>
    <property type="match status" value="1"/>
</dbReference>
<comment type="similarity">
    <text evidence="1">Belongs to the GILT family.</text>
</comment>
<proteinExistence type="inferred from homology"/>